<dbReference type="AlphaFoldDB" id="A0A1I5FYP6"/>
<dbReference type="Proteomes" id="UP000199036">
    <property type="component" value="Unassembled WGS sequence"/>
</dbReference>
<dbReference type="RefSeq" id="WP_091526088.1">
    <property type="nucleotide sequence ID" value="NZ_FOVI01000033.1"/>
</dbReference>
<dbReference type="Pfam" id="PF09357">
    <property type="entry name" value="RteC"/>
    <property type="match status" value="1"/>
</dbReference>
<evidence type="ECO:0000313" key="1">
    <source>
        <dbReference type="EMBL" id="SFO28847.1"/>
    </source>
</evidence>
<gene>
    <name evidence="1" type="ORF">SAMN05421741_13315</name>
</gene>
<name>A0A1I5FYP6_9FLAO</name>
<sequence length="285" mass="33796">MKHRFFHEAISKINKKEDRLTMKPSKIIEESYSMTLLLKDLLSELKEFVMNSDFENELQEIDFFKNIKPQILGKLIFYNKVYRMEIACPVPNGKLMLQYFSSKLEQLKKTFKEHTVSSDFYRYYRSNRCDLDDRFFRLGNIEFYSGLNSVAFEMDPQFSTYYDYKVSRIISDDLLYQYLLRRLDPDDAEKLGDEVSLEAYSKDIYWTDSKNALIELVYALHATGAVSNGRVGITKLAMIFEMAFRIKLGDLHHSFHRMKDRSGSKTYFLDQLTTNLEKYMHKDLD</sequence>
<protein>
    <submittedName>
        <fullName evidence="1">RteC protein</fullName>
    </submittedName>
</protein>
<keyword evidence="2" id="KW-1185">Reference proteome</keyword>
<dbReference type="STRING" id="913024.SAMN05421741_13315"/>
<dbReference type="InterPro" id="IPR018534">
    <property type="entry name" value="Tet_reg_excision_RteC"/>
</dbReference>
<dbReference type="EMBL" id="FOVI01000033">
    <property type="protein sequence ID" value="SFO28847.1"/>
    <property type="molecule type" value="Genomic_DNA"/>
</dbReference>
<organism evidence="1 2">
    <name type="scientific">Paenimyroides ummariense</name>
    <dbReference type="NCBI Taxonomy" id="913024"/>
    <lineage>
        <taxon>Bacteria</taxon>
        <taxon>Pseudomonadati</taxon>
        <taxon>Bacteroidota</taxon>
        <taxon>Flavobacteriia</taxon>
        <taxon>Flavobacteriales</taxon>
        <taxon>Flavobacteriaceae</taxon>
        <taxon>Paenimyroides</taxon>
    </lineage>
</organism>
<dbReference type="OrthoDB" id="790983at2"/>
<proteinExistence type="predicted"/>
<accession>A0A1I5FYP6</accession>
<evidence type="ECO:0000313" key="2">
    <source>
        <dbReference type="Proteomes" id="UP000199036"/>
    </source>
</evidence>
<reference evidence="2" key="1">
    <citation type="submission" date="2016-10" db="EMBL/GenBank/DDBJ databases">
        <authorList>
            <person name="Varghese N."/>
            <person name="Submissions S."/>
        </authorList>
    </citation>
    <scope>NUCLEOTIDE SEQUENCE [LARGE SCALE GENOMIC DNA]</scope>
    <source>
        <strain evidence="2">DS-12</strain>
    </source>
</reference>